<dbReference type="InterPro" id="IPR020635">
    <property type="entry name" value="Tyr_kinase_cat_dom"/>
</dbReference>
<evidence type="ECO:0000256" key="11">
    <source>
        <dbReference type="ARBA" id="ARBA00022777"/>
    </source>
</evidence>
<keyword evidence="8 23" id="KW-0732">Signal</keyword>
<evidence type="ECO:0000256" key="20">
    <source>
        <dbReference type="PROSITE-ProRule" id="PRU10141"/>
    </source>
</evidence>
<evidence type="ECO:0000256" key="13">
    <source>
        <dbReference type="ARBA" id="ARBA00022989"/>
    </source>
</evidence>
<dbReference type="PANTHER" id="PTHR24416:SF525">
    <property type="entry name" value="INSULIN-LIKE RECEPTOR"/>
    <property type="match status" value="1"/>
</dbReference>
<keyword evidence="14 22" id="KW-0472">Membrane</keyword>
<feature type="domain" description="Fibronectin type-III" evidence="25">
    <location>
        <begin position="584"/>
        <end position="703"/>
    </location>
</feature>
<dbReference type="Pfam" id="PF01030">
    <property type="entry name" value="Recep_L_domain"/>
    <property type="match status" value="2"/>
</dbReference>
<dbReference type="Pfam" id="PF00757">
    <property type="entry name" value="Furin-like"/>
    <property type="match status" value="1"/>
</dbReference>
<dbReference type="InParanoid" id="A0A6J0BVW1"/>
<dbReference type="CDD" id="cd00064">
    <property type="entry name" value="FU"/>
    <property type="match status" value="1"/>
</dbReference>
<comment type="subcellular location">
    <subcellularLocation>
        <location evidence="1">Membrane</location>
        <topology evidence="1">Single-pass type I membrane protein</topology>
    </subcellularLocation>
</comment>
<feature type="compositionally biased region" description="Polar residues" evidence="21">
    <location>
        <begin position="75"/>
        <end position="87"/>
    </location>
</feature>
<dbReference type="SUPFAM" id="SSF57184">
    <property type="entry name" value="Growth factor receptor domain"/>
    <property type="match status" value="1"/>
</dbReference>
<dbReference type="SMART" id="SM00219">
    <property type="entry name" value="TyrKc"/>
    <property type="match status" value="1"/>
</dbReference>
<evidence type="ECO:0000259" key="24">
    <source>
        <dbReference type="PROSITE" id="PS50011"/>
    </source>
</evidence>
<dbReference type="PANTHER" id="PTHR24416">
    <property type="entry name" value="TYROSINE-PROTEIN KINASE RECEPTOR"/>
    <property type="match status" value="1"/>
</dbReference>
<dbReference type="Pfam" id="PF00041">
    <property type="entry name" value="fn3"/>
    <property type="match status" value="1"/>
</dbReference>
<keyword evidence="10 20" id="KW-0547">Nucleotide-binding</keyword>
<feature type="domain" description="Protein kinase" evidence="24">
    <location>
        <begin position="1085"/>
        <end position="1344"/>
    </location>
</feature>
<dbReference type="InterPro" id="IPR003961">
    <property type="entry name" value="FN3_dom"/>
</dbReference>
<keyword evidence="15" id="KW-0829">Tyrosine-protein kinase</keyword>
<dbReference type="PROSITE" id="PS00107">
    <property type="entry name" value="PROTEIN_KINASE_ATP"/>
    <property type="match status" value="1"/>
</dbReference>
<keyword evidence="12 20" id="KW-0067">ATP-binding</keyword>
<dbReference type="SMART" id="SM00261">
    <property type="entry name" value="FU"/>
    <property type="match status" value="1"/>
</dbReference>
<evidence type="ECO:0000256" key="1">
    <source>
        <dbReference type="ARBA" id="ARBA00004479"/>
    </source>
</evidence>
<keyword evidence="11" id="KW-0418">Kinase</keyword>
<keyword evidence="13 22" id="KW-1133">Transmembrane helix</keyword>
<name>A0A6J0BVW1_NEOLC</name>
<dbReference type="GO" id="GO:0051897">
    <property type="term" value="P:positive regulation of phosphatidylinositol 3-kinase/protein kinase B signal transduction"/>
    <property type="evidence" value="ECO:0007669"/>
    <property type="project" value="TreeGrafter"/>
</dbReference>
<reference evidence="27" key="1">
    <citation type="submission" date="2025-04" db="UniProtKB">
        <authorList>
            <consortium name="RefSeq"/>
        </authorList>
    </citation>
    <scope>IDENTIFICATION</scope>
    <source>
        <tissue evidence="28 29">Thorax and Abdomen</tissue>
        <tissue evidence="27">Whole body</tissue>
    </source>
</reference>
<dbReference type="SUPFAM" id="SSF56112">
    <property type="entry name" value="Protein kinase-like (PK-like)"/>
    <property type="match status" value="1"/>
</dbReference>
<evidence type="ECO:0000256" key="7">
    <source>
        <dbReference type="ARBA" id="ARBA00022723"/>
    </source>
</evidence>
<feature type="compositionally biased region" description="Polar residues" evidence="21">
    <location>
        <begin position="116"/>
        <end position="127"/>
    </location>
</feature>
<evidence type="ECO:0000256" key="18">
    <source>
        <dbReference type="ARBA" id="ARBA00023211"/>
    </source>
</evidence>
<dbReference type="RefSeq" id="XP_046599443.1">
    <property type="nucleotide sequence ID" value="XM_046743487.1"/>
</dbReference>
<keyword evidence="6 22" id="KW-0812">Transmembrane</keyword>
<keyword evidence="4" id="KW-0808">Transferase</keyword>
<keyword evidence="16" id="KW-0675">Receptor</keyword>
<evidence type="ECO:0000259" key="25">
    <source>
        <dbReference type="PROSITE" id="PS50853"/>
    </source>
</evidence>
<dbReference type="GO" id="GO:0005524">
    <property type="term" value="F:ATP binding"/>
    <property type="evidence" value="ECO:0007669"/>
    <property type="project" value="UniProtKB-UniRule"/>
</dbReference>
<dbReference type="PROSITE" id="PS50011">
    <property type="entry name" value="PROTEIN_KINASE_DOM"/>
    <property type="match status" value="1"/>
</dbReference>
<feature type="signal peptide" evidence="23">
    <location>
        <begin position="1"/>
        <end position="18"/>
    </location>
</feature>
<evidence type="ECO:0000256" key="14">
    <source>
        <dbReference type="ARBA" id="ARBA00023136"/>
    </source>
</evidence>
<dbReference type="SMART" id="SM00060">
    <property type="entry name" value="FN3"/>
    <property type="match status" value="3"/>
</dbReference>
<dbReference type="RefSeq" id="XP_046599444.1">
    <property type="nucleotide sequence ID" value="XM_046743488.1"/>
</dbReference>
<keyword evidence="7" id="KW-0479">Metal-binding</keyword>
<feature type="domain" description="Fibronectin type-III" evidence="25">
    <location>
        <begin position="707"/>
        <end position="806"/>
    </location>
</feature>
<keyword evidence="17" id="KW-0325">Glycoprotein</keyword>
<dbReference type="PROSITE" id="PS00109">
    <property type="entry name" value="PROTEIN_KINASE_TYR"/>
    <property type="match status" value="1"/>
</dbReference>
<evidence type="ECO:0000256" key="21">
    <source>
        <dbReference type="SAM" id="MobiDB-lite"/>
    </source>
</evidence>
<evidence type="ECO:0000313" key="26">
    <source>
        <dbReference type="Proteomes" id="UP000829291"/>
    </source>
</evidence>
<dbReference type="InterPro" id="IPR008266">
    <property type="entry name" value="Tyr_kinase_AS"/>
</dbReference>
<dbReference type="InterPro" id="IPR013783">
    <property type="entry name" value="Ig-like_fold"/>
</dbReference>
<dbReference type="Proteomes" id="UP000829291">
    <property type="component" value="Chromosome 6"/>
</dbReference>
<dbReference type="InterPro" id="IPR006211">
    <property type="entry name" value="Furin-like_Cys-rich_dom"/>
</dbReference>
<gene>
    <name evidence="27 28 29 30" type="primary">LOC107223249</name>
</gene>
<evidence type="ECO:0000256" key="3">
    <source>
        <dbReference type="ARBA" id="ARBA00022553"/>
    </source>
</evidence>
<dbReference type="InterPro" id="IPR000494">
    <property type="entry name" value="Rcpt_L-dom"/>
</dbReference>
<protein>
    <recommendedName>
        <fullName evidence="2">receptor protein-tyrosine kinase</fullName>
        <ecNumber evidence="2">2.7.10.1</ecNumber>
    </recommendedName>
</protein>
<keyword evidence="9" id="KW-0677">Repeat</keyword>
<evidence type="ECO:0000256" key="19">
    <source>
        <dbReference type="ARBA" id="ARBA00051243"/>
    </source>
</evidence>
<evidence type="ECO:0000256" key="15">
    <source>
        <dbReference type="ARBA" id="ARBA00023137"/>
    </source>
</evidence>
<proteinExistence type="predicted"/>
<dbReference type="Gene3D" id="3.30.200.20">
    <property type="entry name" value="Phosphorylase Kinase, domain 1"/>
    <property type="match status" value="1"/>
</dbReference>
<dbReference type="PRINTS" id="PR00109">
    <property type="entry name" value="TYRKINASE"/>
</dbReference>
<dbReference type="Gene3D" id="2.60.40.10">
    <property type="entry name" value="Immunoglobulins"/>
    <property type="match status" value="3"/>
</dbReference>
<evidence type="ECO:0000256" key="4">
    <source>
        <dbReference type="ARBA" id="ARBA00022679"/>
    </source>
</evidence>
<keyword evidence="5" id="KW-0165">Cleavage on pair of basic residues</keyword>
<comment type="catalytic activity">
    <reaction evidence="19">
        <text>L-tyrosyl-[protein] + ATP = O-phospho-L-tyrosyl-[protein] + ADP + H(+)</text>
        <dbReference type="Rhea" id="RHEA:10596"/>
        <dbReference type="Rhea" id="RHEA-COMP:10136"/>
        <dbReference type="Rhea" id="RHEA-COMP:20101"/>
        <dbReference type="ChEBI" id="CHEBI:15378"/>
        <dbReference type="ChEBI" id="CHEBI:30616"/>
        <dbReference type="ChEBI" id="CHEBI:46858"/>
        <dbReference type="ChEBI" id="CHEBI:61978"/>
        <dbReference type="ChEBI" id="CHEBI:456216"/>
        <dbReference type="EC" id="2.7.10.1"/>
    </reaction>
</comment>
<dbReference type="PROSITE" id="PS50853">
    <property type="entry name" value="FN3"/>
    <property type="match status" value="3"/>
</dbReference>
<dbReference type="InterPro" id="IPR009030">
    <property type="entry name" value="Growth_fac_rcpt_cys_sf"/>
</dbReference>
<dbReference type="Gene3D" id="2.10.220.10">
    <property type="entry name" value="Hormone Receptor, Insulin-like Growth Factor Receptor 1, Chain A, domain 2"/>
    <property type="match status" value="1"/>
</dbReference>
<evidence type="ECO:0000256" key="9">
    <source>
        <dbReference type="ARBA" id="ARBA00022737"/>
    </source>
</evidence>
<feature type="binding site" evidence="20">
    <location>
        <position position="1113"/>
    </location>
    <ligand>
        <name>ATP</name>
        <dbReference type="ChEBI" id="CHEBI:30616"/>
    </ligand>
</feature>
<dbReference type="GO" id="GO:0043410">
    <property type="term" value="P:positive regulation of MAPK cascade"/>
    <property type="evidence" value="ECO:0007669"/>
    <property type="project" value="TreeGrafter"/>
</dbReference>
<feature type="transmembrane region" description="Helical" evidence="22">
    <location>
        <begin position="1025"/>
        <end position="1048"/>
    </location>
</feature>
<evidence type="ECO:0000313" key="30">
    <source>
        <dbReference type="RefSeq" id="XP_046599445.1"/>
    </source>
</evidence>
<evidence type="ECO:0000256" key="17">
    <source>
        <dbReference type="ARBA" id="ARBA00023180"/>
    </source>
</evidence>
<dbReference type="InterPro" id="IPR000719">
    <property type="entry name" value="Prot_kinase_dom"/>
</dbReference>
<keyword evidence="3" id="KW-0597">Phosphoprotein</keyword>
<dbReference type="InterPro" id="IPR017441">
    <property type="entry name" value="Protein_kinase_ATP_BS"/>
</dbReference>
<evidence type="ECO:0000256" key="2">
    <source>
        <dbReference type="ARBA" id="ARBA00011902"/>
    </source>
</evidence>
<dbReference type="CDD" id="cd00063">
    <property type="entry name" value="FN3"/>
    <property type="match status" value="3"/>
</dbReference>
<feature type="chain" id="PRO_5026915951" description="receptor protein-tyrosine kinase" evidence="23">
    <location>
        <begin position="19"/>
        <end position="1432"/>
    </location>
</feature>
<dbReference type="InterPro" id="IPR011009">
    <property type="entry name" value="Kinase-like_dom_sf"/>
</dbReference>
<dbReference type="Gene3D" id="3.80.20.20">
    <property type="entry name" value="Receptor L-domain"/>
    <property type="match status" value="2"/>
</dbReference>
<evidence type="ECO:0000313" key="28">
    <source>
        <dbReference type="RefSeq" id="XP_046599443.1"/>
    </source>
</evidence>
<dbReference type="GeneID" id="107223249"/>
<evidence type="ECO:0000256" key="6">
    <source>
        <dbReference type="ARBA" id="ARBA00022692"/>
    </source>
</evidence>
<dbReference type="InterPro" id="IPR001245">
    <property type="entry name" value="Ser-Thr/Tyr_kinase_cat_dom"/>
</dbReference>
<dbReference type="InterPro" id="IPR006212">
    <property type="entry name" value="Furin_repeat"/>
</dbReference>
<evidence type="ECO:0000256" key="10">
    <source>
        <dbReference type="ARBA" id="ARBA00022741"/>
    </source>
</evidence>
<dbReference type="GO" id="GO:0042593">
    <property type="term" value="P:glucose homeostasis"/>
    <property type="evidence" value="ECO:0007669"/>
    <property type="project" value="TreeGrafter"/>
</dbReference>
<dbReference type="InterPro" id="IPR036116">
    <property type="entry name" value="FN3_sf"/>
</dbReference>
<dbReference type="OrthoDB" id="5809444at2759"/>
<dbReference type="InterPro" id="IPR036941">
    <property type="entry name" value="Rcpt_L-dom_sf"/>
</dbReference>
<keyword evidence="18" id="KW-0464">Manganese</keyword>
<dbReference type="InterPro" id="IPR050122">
    <property type="entry name" value="RTK"/>
</dbReference>
<dbReference type="GO" id="GO:0043560">
    <property type="term" value="F:insulin receptor substrate binding"/>
    <property type="evidence" value="ECO:0007669"/>
    <property type="project" value="TreeGrafter"/>
</dbReference>
<dbReference type="EC" id="2.7.10.1" evidence="2"/>
<dbReference type="FunFam" id="1.10.510.10:FF:001227">
    <property type="entry name" value="Tyrosine-protein kinase receptor"/>
    <property type="match status" value="1"/>
</dbReference>
<evidence type="ECO:0000313" key="29">
    <source>
        <dbReference type="RefSeq" id="XP_046599444.1"/>
    </source>
</evidence>
<evidence type="ECO:0000256" key="22">
    <source>
        <dbReference type="SAM" id="Phobius"/>
    </source>
</evidence>
<evidence type="ECO:0000256" key="8">
    <source>
        <dbReference type="ARBA" id="ARBA00022729"/>
    </source>
</evidence>
<dbReference type="GO" id="GO:0005899">
    <property type="term" value="C:insulin receptor complex"/>
    <property type="evidence" value="ECO:0007669"/>
    <property type="project" value="TreeGrafter"/>
</dbReference>
<dbReference type="RefSeq" id="XP_015518357.1">
    <property type="nucleotide sequence ID" value="XM_015662871.1"/>
</dbReference>
<organism evidence="26 27">
    <name type="scientific">Neodiprion lecontei</name>
    <name type="common">Redheaded pine sawfly</name>
    <dbReference type="NCBI Taxonomy" id="441921"/>
    <lineage>
        <taxon>Eukaryota</taxon>
        <taxon>Metazoa</taxon>
        <taxon>Ecdysozoa</taxon>
        <taxon>Arthropoda</taxon>
        <taxon>Hexapoda</taxon>
        <taxon>Insecta</taxon>
        <taxon>Pterygota</taxon>
        <taxon>Neoptera</taxon>
        <taxon>Endopterygota</taxon>
        <taxon>Hymenoptera</taxon>
        <taxon>Tenthredinoidea</taxon>
        <taxon>Diprionidae</taxon>
        <taxon>Diprioninae</taxon>
        <taxon>Neodiprion</taxon>
    </lineage>
</organism>
<evidence type="ECO:0000256" key="16">
    <source>
        <dbReference type="ARBA" id="ARBA00023170"/>
    </source>
</evidence>
<keyword evidence="26" id="KW-1185">Reference proteome</keyword>
<sequence length="1432" mass="162335">MKSKRLVVLFFVLGSVLCSEEKDGDIRKTKSVPKQRDKTPYEKYLVPGLDEGGKSSVIDFARDRRIIDSNDSEFENATSRNNEYSVDSESRKLIGPRSTDEDKTKPVVALSKNSHESTPLNMPPSNGKSKDRKRGKYWPTKNSTVRVVDGICPSMDIRNKVENFNTLKDCEIIEGFLQIVLIERSEENLFENMTFPKLREITGYLMFYRVNGLKSLTNLFPNLEVIRGQTLMTDYALMVYEMRNLQELGLRNLTEITRGGVIIENNPSLCFVKTINWSLIVVAGDIFIKQNGDSTCPGCSQCNLGYCWTSKHCQLTEKPQCHSECLGWCHGPKDTDCYVCKHFRHDGRCVRTCPAHLYGYLMRRCITQHECLTMKVVLPRNEYAIHEQPVFRPFNHSCIQQCPKGYEDAVDPKNNTATCRKCAGPCRRILAGGTIRNMADAQRYEGVDVVQGGLEIHIQNNNPNLMAELAKSFGSVEEITGYLKVTHSFPITSLSFFKKLRVIKGDPLDSNNSSLTILDNPNLSYLFPKDQNITVQKGRMFFHYNPKLCFSKIEELGRMVDIQNFSKADVDPESNGDKVACDNGNINITVRETGPDFAQVEWKSYEPSSGQHVLGYILNYIATENTDETVFDSNFCGNNTWQAVDVDPSISERNSPKVAKLITDLKPYTRYAVYVKTYTLGNEGSFASPIGQSEIIFFRTRSDVPSPPTNLSSVPSSDTEIMVRWGLPEFPNGPIEYYILSGFVIRDDPELLEERNYCEYGLVDEAHIEDELGVEVTEKVAVDLVTEKSDVDVATRSGHFKNTTRSCCKKDVVESKPAPPMKFAITCNEDISLSRYVPGKQSFCRTSSVSYQKPVIVRGAYEVFSFNVTGENNSYLVKNLKHYSTYTISLAACGMKLENDAEQCSLVEYTSARTLKRQSADDVRNVNVAISNNTIVTISWDPVVEPNGLTVAYKIEYTNLEVRDVKKAEECVTNKEAREKRNTFTLVNLNPGKYSVRVQSMSLAGDGNFSEFFEFLIGVQDHSSMGVIIGLCFAVVAVLVAFVLYLVWKRRQYKMKQIRLIASVNPDYIETKYVLDEWEVPREDVEIMEELGLGNFGMVYRGVLNGTRNVAIKTISVTANYREQNEFLNEASVMKNFSTFHIIKLLGVVSVGSPPFVIMELMENGDLKTYLRKTRDTQLVPNFSRICRMAAEIADGMAYLESKKFVHRDLAARNCMVSKNLVCKIGDFGMARDIYETDYYKIGKKGLLPIRWMAPENLSDGVFTSDSDVWSYGVVLYEILTLAEIPYQGFSNEEVLNYVLRKGTVEIPKNCPEIIYKIMERCFKWRPNDRPTFLEIVSELEPFLSQDFCTSSFYHSSDGVEIRNSGVKKVYHNAAPIRFYFGNETARWVKDFEDNVMLLDQTKAGSSRGRIFKNGFQQFGDHPAMEDVSLDR</sequence>
<evidence type="ECO:0000256" key="23">
    <source>
        <dbReference type="SAM" id="SignalP"/>
    </source>
</evidence>
<evidence type="ECO:0000256" key="12">
    <source>
        <dbReference type="ARBA" id="ARBA00022840"/>
    </source>
</evidence>
<accession>A0A6J0BVW1</accession>
<dbReference type="GO" id="GO:0046872">
    <property type="term" value="F:metal ion binding"/>
    <property type="evidence" value="ECO:0007669"/>
    <property type="project" value="UniProtKB-KW"/>
</dbReference>
<dbReference type="SUPFAM" id="SSF49265">
    <property type="entry name" value="Fibronectin type III"/>
    <property type="match status" value="2"/>
</dbReference>
<feature type="domain" description="Fibronectin type-III" evidence="25">
    <location>
        <begin position="922"/>
        <end position="1020"/>
    </location>
</feature>
<dbReference type="GO" id="GO:0005009">
    <property type="term" value="F:insulin receptor activity"/>
    <property type="evidence" value="ECO:0007669"/>
    <property type="project" value="TreeGrafter"/>
</dbReference>
<evidence type="ECO:0000256" key="5">
    <source>
        <dbReference type="ARBA" id="ARBA00022685"/>
    </source>
</evidence>
<feature type="region of interest" description="Disordered" evidence="21">
    <location>
        <begin position="73"/>
        <end position="136"/>
    </location>
</feature>
<dbReference type="SUPFAM" id="SSF52058">
    <property type="entry name" value="L domain-like"/>
    <property type="match status" value="2"/>
</dbReference>
<dbReference type="Pfam" id="PF07714">
    <property type="entry name" value="PK_Tyr_Ser-Thr"/>
    <property type="match status" value="1"/>
</dbReference>
<dbReference type="RefSeq" id="XP_046599445.1">
    <property type="nucleotide sequence ID" value="XM_046743489.1"/>
</dbReference>
<evidence type="ECO:0000313" key="27">
    <source>
        <dbReference type="RefSeq" id="XP_015518357.1"/>
    </source>
</evidence>
<dbReference type="GO" id="GO:0030424">
    <property type="term" value="C:axon"/>
    <property type="evidence" value="ECO:0007669"/>
    <property type="project" value="TreeGrafter"/>
</dbReference>
<dbReference type="Gene3D" id="1.10.510.10">
    <property type="entry name" value="Transferase(Phosphotransferase) domain 1"/>
    <property type="match status" value="1"/>
</dbReference>
<dbReference type="KEGG" id="nlo:107223249"/>
<feature type="compositionally biased region" description="Basic and acidic residues" evidence="21">
    <location>
        <begin position="88"/>
        <end position="105"/>
    </location>
</feature>